<dbReference type="CDD" id="cd01461">
    <property type="entry name" value="vWA_interalpha_trypsin_inhibitor"/>
    <property type="match status" value="1"/>
</dbReference>
<feature type="region of interest" description="Disordered" evidence="1">
    <location>
        <begin position="167"/>
        <end position="188"/>
    </location>
</feature>
<dbReference type="InterPro" id="IPR036465">
    <property type="entry name" value="vWFA_dom_sf"/>
</dbReference>
<protein>
    <submittedName>
        <fullName evidence="4">After-VIT domain-containing protein</fullName>
    </submittedName>
</protein>
<dbReference type="NCBIfam" id="NF033769">
    <property type="entry name" value="after_VWA_1"/>
    <property type="match status" value="1"/>
</dbReference>
<evidence type="ECO:0000259" key="2">
    <source>
        <dbReference type="PROSITE" id="PS50234"/>
    </source>
</evidence>
<reference evidence="4 5" key="1">
    <citation type="journal article" date="2020" name="ISME J.">
        <title>Comparative genomics reveals insights into cyanobacterial evolution and habitat adaptation.</title>
        <authorList>
            <person name="Chen M.Y."/>
            <person name="Teng W.K."/>
            <person name="Zhao L."/>
            <person name="Hu C.X."/>
            <person name="Zhou Y.K."/>
            <person name="Han B.P."/>
            <person name="Song L.R."/>
            <person name="Shu W.S."/>
        </authorList>
    </citation>
    <scope>NUCLEOTIDE SEQUENCE [LARGE SCALE GENOMIC DNA]</scope>
    <source>
        <strain evidence="4 5">FACHB-252</strain>
    </source>
</reference>
<proteinExistence type="predicted"/>
<comment type="caution">
    <text evidence="4">The sequence shown here is derived from an EMBL/GenBank/DDBJ whole genome shotgun (WGS) entry which is preliminary data.</text>
</comment>
<dbReference type="InterPro" id="IPR013694">
    <property type="entry name" value="VIT"/>
</dbReference>
<dbReference type="PROSITE" id="PS50234">
    <property type="entry name" value="VWFA"/>
    <property type="match status" value="1"/>
</dbReference>
<evidence type="ECO:0000259" key="3">
    <source>
        <dbReference type="PROSITE" id="PS51468"/>
    </source>
</evidence>
<sequence>MNTVSAKNQQLGGLYVQSPQGEQLVFPLKHTEVLAKVAGNLSRVEVIQSFENPFTQPLEAVYIFPLPDEAAVDDMEIKIGDRIIKGNIKKREEAQQIYEKAKQQGRTAGLLEQERDNIFTQSLANIKPGEQIDVTIRYTESLKFEAGNYEFVFPMVAGPRYIPGTTIDNSGDTDRVPDASRITPPVVPEGMRSRHDINVIVEIDAGLPISQVRSPSHQLKIEHAGQIVRIQLAGEDTIPNKDLILRYQVSGQETQSTVITQADDRGGHFAIYLIPALEYSTDEIVPKDVVFLVDTSGSQSGDPLKKCQELMRRFINGLNPNDTFTILDFSDKVRQLSKKPLPNTAENRTKAIAYINNLQAAGGTEMLSGIRTAIKFPTPTGRLRSVVLLTDGYIGNENEILAEVQKHLQVGNRLYSFGAGSSVNRFLLNRIAEIGRGISRIIRHDEPTEEVADKFYKQINNPVLTNIQISWQGDTESPVIYPKIAPDLFCEQPLVLFGRKQDKASGNLQISGIAAGGKRYEKTFHLTFEETENLAVAQLWGRACIKDLMNQMVSYETKAGVEAVTETALTYQLLSQYTAFVAVSDDVRVEPKSQYVSMQVPVEMPEAVSYEGVFASPPAGAVARQITFPMAAAPASADEVPDFLKGRRWTKREESAPPSPKLAAPIPHQLEVVSATGLDETAIADLTQHLEQINLLPGFGGEIVFEFAIKKGRVTGIMLDEQASTQKDAAVVEKIKRSLLLWIVPTLTTAKVVLTLRIHA</sequence>
<dbReference type="PANTHER" id="PTHR45737">
    <property type="entry name" value="VON WILLEBRAND FACTOR A DOMAIN-CONTAINING PROTEIN 5A"/>
    <property type="match status" value="1"/>
</dbReference>
<dbReference type="Gene3D" id="3.40.50.410">
    <property type="entry name" value="von Willebrand factor, type A domain"/>
    <property type="match status" value="1"/>
</dbReference>
<accession>A0ABR8HGA0</accession>
<dbReference type="SMART" id="SM00609">
    <property type="entry name" value="VIT"/>
    <property type="match status" value="1"/>
</dbReference>
<keyword evidence="5" id="KW-1185">Reference proteome</keyword>
<feature type="domain" description="VIT" evidence="3">
    <location>
        <begin position="12"/>
        <end position="140"/>
    </location>
</feature>
<dbReference type="EMBL" id="JACJTC010000021">
    <property type="protein sequence ID" value="MBD2614754.1"/>
    <property type="molecule type" value="Genomic_DNA"/>
</dbReference>
<gene>
    <name evidence="4" type="ORF">H6G94_26345</name>
</gene>
<dbReference type="SMART" id="SM00327">
    <property type="entry name" value="VWA"/>
    <property type="match status" value="1"/>
</dbReference>
<evidence type="ECO:0000313" key="4">
    <source>
        <dbReference type="EMBL" id="MBD2614754.1"/>
    </source>
</evidence>
<dbReference type="PROSITE" id="PS51468">
    <property type="entry name" value="VIT"/>
    <property type="match status" value="1"/>
</dbReference>
<dbReference type="Pfam" id="PF13768">
    <property type="entry name" value="VWA_3"/>
    <property type="match status" value="1"/>
</dbReference>
<dbReference type="RefSeq" id="WP_190951650.1">
    <property type="nucleotide sequence ID" value="NZ_JACJTC010000021.1"/>
</dbReference>
<dbReference type="Proteomes" id="UP000606396">
    <property type="component" value="Unassembled WGS sequence"/>
</dbReference>
<dbReference type="PANTHER" id="PTHR45737:SF6">
    <property type="entry name" value="VON WILLEBRAND FACTOR A DOMAIN-CONTAINING PROTEIN 5A"/>
    <property type="match status" value="1"/>
</dbReference>
<feature type="domain" description="VWFA" evidence="2">
    <location>
        <begin position="288"/>
        <end position="459"/>
    </location>
</feature>
<organism evidence="4 5">
    <name type="scientific">Nostoc punctiforme FACHB-252</name>
    <dbReference type="NCBI Taxonomy" id="1357509"/>
    <lineage>
        <taxon>Bacteria</taxon>
        <taxon>Bacillati</taxon>
        <taxon>Cyanobacteriota</taxon>
        <taxon>Cyanophyceae</taxon>
        <taxon>Nostocales</taxon>
        <taxon>Nostocaceae</taxon>
        <taxon>Nostoc</taxon>
    </lineage>
</organism>
<evidence type="ECO:0000313" key="5">
    <source>
        <dbReference type="Proteomes" id="UP000606396"/>
    </source>
</evidence>
<dbReference type="InterPro" id="IPR002035">
    <property type="entry name" value="VWF_A"/>
</dbReference>
<dbReference type="Pfam" id="PF08487">
    <property type="entry name" value="VIT"/>
    <property type="match status" value="1"/>
</dbReference>
<dbReference type="SUPFAM" id="SSF53300">
    <property type="entry name" value="vWA-like"/>
    <property type="match status" value="1"/>
</dbReference>
<name>A0ABR8HGA0_NOSPU</name>
<evidence type="ECO:0000256" key="1">
    <source>
        <dbReference type="SAM" id="MobiDB-lite"/>
    </source>
</evidence>